<comment type="similarity">
    <text evidence="1 2">Belongs to the UPF0235 family.</text>
</comment>
<evidence type="ECO:0000256" key="2">
    <source>
        <dbReference type="HAMAP-Rule" id="MF_00634"/>
    </source>
</evidence>
<proteinExistence type="inferred from homology"/>
<dbReference type="NCBIfam" id="TIGR00251">
    <property type="entry name" value="DUF167 family protein"/>
    <property type="match status" value="1"/>
</dbReference>
<evidence type="ECO:0000313" key="4">
    <source>
        <dbReference type="Proteomes" id="UP000286997"/>
    </source>
</evidence>
<reference evidence="3 4" key="1">
    <citation type="submission" date="2019-01" db="EMBL/GenBank/DDBJ databases">
        <authorList>
            <person name="Chen W.-M."/>
        </authorList>
    </citation>
    <scope>NUCLEOTIDE SEQUENCE [LARGE SCALE GENOMIC DNA]</scope>
    <source>
        <strain evidence="3 4">TER-1</strain>
    </source>
</reference>
<evidence type="ECO:0000256" key="1">
    <source>
        <dbReference type="ARBA" id="ARBA00010364"/>
    </source>
</evidence>
<dbReference type="Proteomes" id="UP000286997">
    <property type="component" value="Unassembled WGS sequence"/>
</dbReference>
<gene>
    <name evidence="3" type="ORF">EOE48_15205</name>
</gene>
<comment type="caution">
    <text evidence="3">The sequence shown here is derived from an EMBL/GenBank/DDBJ whole genome shotgun (WGS) entry which is preliminary data.</text>
</comment>
<dbReference type="Pfam" id="PF02594">
    <property type="entry name" value="DUF167"/>
    <property type="match status" value="1"/>
</dbReference>
<keyword evidence="4" id="KW-1185">Reference proteome</keyword>
<dbReference type="EMBL" id="SACP01000014">
    <property type="protein sequence ID" value="RVU16942.1"/>
    <property type="molecule type" value="Genomic_DNA"/>
</dbReference>
<dbReference type="HAMAP" id="MF_00634">
    <property type="entry name" value="UPF0235"/>
    <property type="match status" value="1"/>
</dbReference>
<dbReference type="InterPro" id="IPR036591">
    <property type="entry name" value="YggU-like_sf"/>
</dbReference>
<protein>
    <recommendedName>
        <fullName evidence="2">UPF0235 protein EOE48_15205</fullName>
    </recommendedName>
</protein>
<name>A0A3S2V6M5_9HYPH</name>
<accession>A0A3S2V6M5</accession>
<organism evidence="3 4">
    <name type="scientific">Methylobacterium oryzihabitans</name>
    <dbReference type="NCBI Taxonomy" id="2499852"/>
    <lineage>
        <taxon>Bacteria</taxon>
        <taxon>Pseudomonadati</taxon>
        <taxon>Pseudomonadota</taxon>
        <taxon>Alphaproteobacteria</taxon>
        <taxon>Hyphomicrobiales</taxon>
        <taxon>Methylobacteriaceae</taxon>
        <taxon>Methylobacterium</taxon>
    </lineage>
</organism>
<dbReference type="RefSeq" id="WP_127730823.1">
    <property type="nucleotide sequence ID" value="NZ_SACP01000014.1"/>
</dbReference>
<evidence type="ECO:0000313" key="3">
    <source>
        <dbReference type="EMBL" id="RVU16942.1"/>
    </source>
</evidence>
<sequence>MPWQVRPEGLDLRVRATPRGGRDGIDGIEVRADGLAVLKVRVRAAPEDGAANAAIRAVLRQALGCPAAAIHLAAGATARIKTFRIVGDGPDLARRLAAAAGG</sequence>
<dbReference type="AlphaFoldDB" id="A0A3S2V6M5"/>
<dbReference type="OrthoDB" id="9801972at2"/>
<dbReference type="InterPro" id="IPR003746">
    <property type="entry name" value="DUF167"/>
</dbReference>
<dbReference type="SMART" id="SM01152">
    <property type="entry name" value="DUF167"/>
    <property type="match status" value="1"/>
</dbReference>
<dbReference type="SUPFAM" id="SSF69786">
    <property type="entry name" value="YggU-like"/>
    <property type="match status" value="1"/>
</dbReference>
<dbReference type="Gene3D" id="3.30.1200.10">
    <property type="entry name" value="YggU-like"/>
    <property type="match status" value="1"/>
</dbReference>